<reference evidence="1 2" key="1">
    <citation type="submission" date="2017-05" db="EMBL/GenBank/DDBJ databases">
        <title>Genome Sequence of Loktanella vestfoldensis Strain SMR4r Isolated from a Culture of the Diatom Skeletonema marinoi.</title>
        <authorList>
            <person name="Topel M."/>
            <person name="Pinder M.I.M."/>
            <person name="Johansson O.N."/>
            <person name="Kourtchenko O."/>
            <person name="Godhe A."/>
            <person name="Clarke A.K."/>
        </authorList>
    </citation>
    <scope>NUCLEOTIDE SEQUENCE [LARGE SCALE GENOMIC DNA]</scope>
    <source>
        <strain evidence="1 2">SMR4r</strain>
    </source>
</reference>
<protein>
    <submittedName>
        <fullName evidence="1">Uncharacterized protein</fullName>
    </submittedName>
</protein>
<dbReference type="RefSeq" id="WP_087205606.1">
    <property type="nucleotide sequence ID" value="NZ_CP021431.1"/>
</dbReference>
<sequence length="72" mass="8053">MTYNIRIAIGLVFMFLGGTIAGYQLHSVIEDPIIAEREAAYRAFQEELRLSLEGLEAEKNTGRGVQEILGLR</sequence>
<organism evidence="1 2">
    <name type="scientific">Yoonia vestfoldensis</name>
    <dbReference type="NCBI Taxonomy" id="245188"/>
    <lineage>
        <taxon>Bacteria</taxon>
        <taxon>Pseudomonadati</taxon>
        <taxon>Pseudomonadota</taxon>
        <taxon>Alphaproteobacteria</taxon>
        <taxon>Rhodobacterales</taxon>
        <taxon>Paracoccaceae</taxon>
        <taxon>Yoonia</taxon>
    </lineage>
</organism>
<dbReference type="Proteomes" id="UP000195273">
    <property type="component" value="Chromosome"/>
</dbReference>
<proteinExistence type="predicted"/>
<evidence type="ECO:0000313" key="1">
    <source>
        <dbReference type="EMBL" id="ART99360.1"/>
    </source>
</evidence>
<keyword evidence="2" id="KW-1185">Reference proteome</keyword>
<dbReference type="EMBL" id="CP021431">
    <property type="protein sequence ID" value="ART99360.1"/>
    <property type="molecule type" value="Genomic_DNA"/>
</dbReference>
<name>A0A1Y0E7M1_9RHOB</name>
<dbReference type="KEGG" id="lvs:LOKVESSMR4R_00012"/>
<dbReference type="AlphaFoldDB" id="A0A1Y0E7M1"/>
<evidence type="ECO:0000313" key="2">
    <source>
        <dbReference type="Proteomes" id="UP000195273"/>
    </source>
</evidence>
<accession>A0A1Y0E7M1</accession>
<gene>
    <name evidence="1" type="ORF">LOKVESSMR4R_00012</name>
</gene>